<dbReference type="GO" id="GO:0097526">
    <property type="term" value="C:spliceosomal tri-snRNP complex"/>
    <property type="evidence" value="ECO:0007669"/>
    <property type="project" value="TreeGrafter"/>
</dbReference>
<dbReference type="InterPro" id="IPR047575">
    <property type="entry name" value="Sm"/>
</dbReference>
<dbReference type="GO" id="GO:0005689">
    <property type="term" value="C:U12-type spliceosomal complex"/>
    <property type="evidence" value="ECO:0007669"/>
    <property type="project" value="TreeGrafter"/>
</dbReference>
<evidence type="ECO:0000256" key="7">
    <source>
        <dbReference type="ARBA" id="ARBA00023242"/>
    </source>
</evidence>
<reference evidence="11" key="1">
    <citation type="journal article" date="2020" name="Microb. Genom.">
        <title>Genetic diversity of clinical and environmental Mucorales isolates obtained from an investigation of mucormycosis cases among solid organ transplant recipients.</title>
        <authorList>
            <person name="Nguyen M.H."/>
            <person name="Kaul D."/>
            <person name="Muto C."/>
            <person name="Cheng S.J."/>
            <person name="Richter R.A."/>
            <person name="Bruno V.M."/>
            <person name="Liu G."/>
            <person name="Beyhan S."/>
            <person name="Sundermann A.J."/>
            <person name="Mounaud S."/>
            <person name="Pasculle A.W."/>
            <person name="Nierman W.C."/>
            <person name="Driscoll E."/>
            <person name="Cumbie R."/>
            <person name="Clancy C.J."/>
            <person name="Dupont C.L."/>
        </authorList>
    </citation>
    <scope>NUCLEOTIDE SEQUENCE</scope>
    <source>
        <strain evidence="11">GL11</strain>
    </source>
</reference>
<feature type="compositionally biased region" description="Gly residues" evidence="9">
    <location>
        <begin position="21"/>
        <end position="34"/>
    </location>
</feature>
<dbReference type="GO" id="GO:1990726">
    <property type="term" value="C:Lsm1-7-Pat1 complex"/>
    <property type="evidence" value="ECO:0007669"/>
    <property type="project" value="TreeGrafter"/>
</dbReference>
<feature type="region of interest" description="Disordered" evidence="9">
    <location>
        <begin position="1"/>
        <end position="45"/>
    </location>
</feature>
<proteinExistence type="inferred from homology"/>
<keyword evidence="7" id="KW-0539">Nucleus</keyword>
<evidence type="ECO:0000256" key="3">
    <source>
        <dbReference type="ARBA" id="ARBA00022664"/>
    </source>
</evidence>
<dbReference type="InterPro" id="IPR010920">
    <property type="entry name" value="LSM_dom_sf"/>
</dbReference>
<evidence type="ECO:0000256" key="9">
    <source>
        <dbReference type="SAM" id="MobiDB-lite"/>
    </source>
</evidence>
<dbReference type="GO" id="GO:0071013">
    <property type="term" value="C:catalytic step 2 spliceosome"/>
    <property type="evidence" value="ECO:0007669"/>
    <property type="project" value="TreeGrafter"/>
</dbReference>
<comment type="subcellular location">
    <subcellularLocation>
        <location evidence="1">Nucleus</location>
    </subcellularLocation>
</comment>
<keyword evidence="8" id="KW-0687">Ribonucleoprotein</keyword>
<accession>A0A9P6XD73</accession>
<keyword evidence="4" id="KW-0747">Spliceosome</keyword>
<dbReference type="AlphaFoldDB" id="A0A9P6XD73"/>
<dbReference type="InterPro" id="IPR001163">
    <property type="entry name" value="Sm_dom_euk/arc"/>
</dbReference>
<evidence type="ECO:0000313" key="12">
    <source>
        <dbReference type="Proteomes" id="UP000716291"/>
    </source>
</evidence>
<keyword evidence="5" id="KW-0694">RNA-binding</keyword>
<keyword evidence="12" id="KW-1185">Reference proteome</keyword>
<dbReference type="PROSITE" id="PS52002">
    <property type="entry name" value="SM"/>
    <property type="match status" value="1"/>
</dbReference>
<dbReference type="InterPro" id="IPR044641">
    <property type="entry name" value="Lsm7/SmG-like"/>
</dbReference>
<dbReference type="SMART" id="SM00651">
    <property type="entry name" value="Sm"/>
    <property type="match status" value="1"/>
</dbReference>
<dbReference type="GO" id="GO:0071004">
    <property type="term" value="C:U2-type prespliceosome"/>
    <property type="evidence" value="ECO:0007669"/>
    <property type="project" value="TreeGrafter"/>
</dbReference>
<comment type="similarity">
    <text evidence="2">Belongs to the snRNP Sm proteins family.</text>
</comment>
<dbReference type="SUPFAM" id="SSF50182">
    <property type="entry name" value="Sm-like ribonucleoproteins"/>
    <property type="match status" value="1"/>
</dbReference>
<name>A0A9P6XD73_RHIOR</name>
<evidence type="ECO:0000256" key="1">
    <source>
        <dbReference type="ARBA" id="ARBA00004123"/>
    </source>
</evidence>
<sequence>MSERGGRGQYSNRGGDRGGRGGRGASRGGRGGHGAPQEKHKKESILDLSKYMEKKIRVRFNGGREVVGTLMGYDPLLNLVLDNTTEYQKDLETGYVTENKRELGLSVLRGTAIILISPFDGMEEIENPFAH</sequence>
<dbReference type="PANTHER" id="PTHR10553">
    <property type="entry name" value="SMALL NUCLEAR RIBONUCLEOPROTEIN"/>
    <property type="match status" value="1"/>
</dbReference>
<evidence type="ECO:0000256" key="5">
    <source>
        <dbReference type="ARBA" id="ARBA00022884"/>
    </source>
</evidence>
<keyword evidence="3" id="KW-0507">mRNA processing</keyword>
<evidence type="ECO:0000256" key="8">
    <source>
        <dbReference type="ARBA" id="ARBA00023274"/>
    </source>
</evidence>
<dbReference type="Gene3D" id="2.30.30.100">
    <property type="match status" value="1"/>
</dbReference>
<dbReference type="EMBL" id="JAANQT010000475">
    <property type="protein sequence ID" value="KAG1310689.1"/>
    <property type="molecule type" value="Genomic_DNA"/>
</dbReference>
<protein>
    <recommendedName>
        <fullName evidence="10">Sm domain-containing protein</fullName>
    </recommendedName>
</protein>
<dbReference type="OrthoDB" id="274944at2759"/>
<dbReference type="PANTHER" id="PTHR10553:SF5">
    <property type="entry name" value="U6 SNRNA-ASSOCIATED SM-LIKE PROTEIN LSM7"/>
    <property type="match status" value="1"/>
</dbReference>
<dbReference type="GO" id="GO:0005688">
    <property type="term" value="C:U6 snRNP"/>
    <property type="evidence" value="ECO:0007669"/>
    <property type="project" value="TreeGrafter"/>
</dbReference>
<dbReference type="Pfam" id="PF01423">
    <property type="entry name" value="LSM"/>
    <property type="match status" value="1"/>
</dbReference>
<gene>
    <name evidence="11" type="ORF">G6F64_004371</name>
</gene>
<organism evidence="11 12">
    <name type="scientific">Rhizopus oryzae</name>
    <name type="common">Mucormycosis agent</name>
    <name type="synonym">Rhizopus arrhizus var. delemar</name>
    <dbReference type="NCBI Taxonomy" id="64495"/>
    <lineage>
        <taxon>Eukaryota</taxon>
        <taxon>Fungi</taxon>
        <taxon>Fungi incertae sedis</taxon>
        <taxon>Mucoromycota</taxon>
        <taxon>Mucoromycotina</taxon>
        <taxon>Mucoromycetes</taxon>
        <taxon>Mucorales</taxon>
        <taxon>Mucorineae</taxon>
        <taxon>Rhizopodaceae</taxon>
        <taxon>Rhizopus</taxon>
    </lineage>
</organism>
<evidence type="ECO:0000313" key="11">
    <source>
        <dbReference type="EMBL" id="KAG1310689.1"/>
    </source>
</evidence>
<dbReference type="GO" id="GO:0003723">
    <property type="term" value="F:RNA binding"/>
    <property type="evidence" value="ECO:0007669"/>
    <property type="project" value="UniProtKB-KW"/>
</dbReference>
<evidence type="ECO:0000259" key="10">
    <source>
        <dbReference type="PROSITE" id="PS52002"/>
    </source>
</evidence>
<dbReference type="GO" id="GO:0000398">
    <property type="term" value="P:mRNA splicing, via spliceosome"/>
    <property type="evidence" value="ECO:0007669"/>
    <property type="project" value="InterPro"/>
</dbReference>
<evidence type="ECO:0000256" key="2">
    <source>
        <dbReference type="ARBA" id="ARBA00006850"/>
    </source>
</evidence>
<dbReference type="Proteomes" id="UP000716291">
    <property type="component" value="Unassembled WGS sequence"/>
</dbReference>
<comment type="caution">
    <text evidence="11">The sequence shown here is derived from an EMBL/GenBank/DDBJ whole genome shotgun (WGS) entry which is preliminary data.</text>
</comment>
<dbReference type="CDD" id="cd01729">
    <property type="entry name" value="LSm7"/>
    <property type="match status" value="1"/>
</dbReference>
<dbReference type="GO" id="GO:0000956">
    <property type="term" value="P:nuclear-transcribed mRNA catabolic process"/>
    <property type="evidence" value="ECO:0007669"/>
    <property type="project" value="InterPro"/>
</dbReference>
<evidence type="ECO:0000256" key="6">
    <source>
        <dbReference type="ARBA" id="ARBA00023187"/>
    </source>
</evidence>
<feature type="domain" description="Sm" evidence="10">
    <location>
        <begin position="43"/>
        <end position="122"/>
    </location>
</feature>
<keyword evidence="6" id="KW-0508">mRNA splicing</keyword>
<dbReference type="InterPro" id="IPR017132">
    <property type="entry name" value="Lsm7"/>
</dbReference>
<evidence type="ECO:0000256" key="4">
    <source>
        <dbReference type="ARBA" id="ARBA00022728"/>
    </source>
</evidence>
<feature type="compositionally biased region" description="Basic and acidic residues" evidence="9">
    <location>
        <begin position="36"/>
        <end position="45"/>
    </location>
</feature>